<evidence type="ECO:0000313" key="1">
    <source>
        <dbReference type="EMBL" id="KKM84543.1"/>
    </source>
</evidence>
<reference evidence="1" key="1">
    <citation type="journal article" date="2015" name="Nature">
        <title>Complex archaea that bridge the gap between prokaryotes and eukaryotes.</title>
        <authorList>
            <person name="Spang A."/>
            <person name="Saw J.H."/>
            <person name="Jorgensen S.L."/>
            <person name="Zaremba-Niedzwiedzka K."/>
            <person name="Martijn J."/>
            <person name="Lind A.E."/>
            <person name="van Eijk R."/>
            <person name="Schleper C."/>
            <person name="Guy L."/>
            <person name="Ettema T.J."/>
        </authorList>
    </citation>
    <scope>NUCLEOTIDE SEQUENCE</scope>
</reference>
<dbReference type="AlphaFoldDB" id="A0A0F9KS08"/>
<proteinExistence type="predicted"/>
<sequence length="121" mass="14452">MTPDNEFKVVLTDSIILEALSYDEWQSLEQLIIKLNIEEVGNVYWKFHLILDELERKKKINVDIQGRLKIWKLADAKRQEKEFNNKKNTIKKLTCPNCKNRISFENKYCVICGFRTNHHKI</sequence>
<accession>A0A0F9KS08</accession>
<dbReference type="EMBL" id="LAZR01007551">
    <property type="protein sequence ID" value="KKM84543.1"/>
    <property type="molecule type" value="Genomic_DNA"/>
</dbReference>
<gene>
    <name evidence="1" type="ORF">LCGC14_1298080</name>
</gene>
<organism evidence="1">
    <name type="scientific">marine sediment metagenome</name>
    <dbReference type="NCBI Taxonomy" id="412755"/>
    <lineage>
        <taxon>unclassified sequences</taxon>
        <taxon>metagenomes</taxon>
        <taxon>ecological metagenomes</taxon>
    </lineage>
</organism>
<name>A0A0F9KS08_9ZZZZ</name>
<comment type="caution">
    <text evidence="1">The sequence shown here is derived from an EMBL/GenBank/DDBJ whole genome shotgun (WGS) entry which is preliminary data.</text>
</comment>
<protein>
    <submittedName>
        <fullName evidence="1">Uncharacterized protein</fullName>
    </submittedName>
</protein>